<keyword evidence="8" id="KW-0539">Nucleus</keyword>
<dbReference type="GO" id="GO:0061024">
    <property type="term" value="P:membrane organization"/>
    <property type="evidence" value="ECO:0007669"/>
    <property type="project" value="TreeGrafter"/>
</dbReference>
<organism evidence="11 12">
    <name type="scientific">Branchiostoma belcheri</name>
    <name type="common">Amphioxus</name>
    <dbReference type="NCBI Taxonomy" id="7741"/>
    <lineage>
        <taxon>Eukaryota</taxon>
        <taxon>Metazoa</taxon>
        <taxon>Chordata</taxon>
        <taxon>Cephalochordata</taxon>
        <taxon>Leptocardii</taxon>
        <taxon>Amphioxiformes</taxon>
        <taxon>Branchiostomatidae</taxon>
        <taxon>Branchiostoma</taxon>
    </lineage>
</organism>
<evidence type="ECO:0000259" key="10">
    <source>
        <dbReference type="Pfam" id="PF05609"/>
    </source>
</evidence>
<evidence type="ECO:0000256" key="9">
    <source>
        <dbReference type="ARBA" id="ARBA00037847"/>
    </source>
</evidence>
<dbReference type="Proteomes" id="UP000515135">
    <property type="component" value="Unplaced"/>
</dbReference>
<keyword evidence="5" id="KW-1133">Transmembrane helix</keyword>
<proteinExistence type="inferred from homology"/>
<reference evidence="12" key="1">
    <citation type="submission" date="2025-08" db="UniProtKB">
        <authorList>
            <consortium name="RefSeq"/>
        </authorList>
    </citation>
    <scope>IDENTIFICATION</scope>
    <source>
        <tissue evidence="12">Gonad</tissue>
    </source>
</reference>
<sequence length="399" mass="43803">MDQTVSTHDSLPVLQNDTSVLADIDSSGKIKGLIEMFNHQKPVLWNTIKQEFGDEEINGISILVVDTPSDQSTAEAFALTLSLLISADHYLLSPSQFISMDRAHAESVVEDVMSTLGGRSNSLVILNSAENMPMYIIDSLGPFCSSLLVQRSIVITAPGTTPSVTLPACGKKTILRVQTEATLQLLPTVTQSTDDHHTALNAIRKVFVSQSDRVWMAADAVMTEHRTGGPPRRPAVLIIGAPPGAHRTADVLAEALAKVYSEKPLMIDSHQFSRVDADRAKLHIDRTLDSTFLGDVRSAVFTRVDSLPGPAAMIFHSYCDHDDAQFKHVAYFMTVHCSDDVDTNSPPKAQEEAILDYLKRSWEDLHEEKRGPLLSRIASMVVVVKAEKNMEVLPPVNRQ</sequence>
<evidence type="ECO:0000313" key="12">
    <source>
        <dbReference type="RefSeq" id="XP_019643428.1"/>
    </source>
</evidence>
<dbReference type="GO" id="GO:0005635">
    <property type="term" value="C:nuclear envelope"/>
    <property type="evidence" value="ECO:0007669"/>
    <property type="project" value="UniProtKB-SubCell"/>
</dbReference>
<dbReference type="InterPro" id="IPR038599">
    <property type="entry name" value="LAP1C-like_C_sf"/>
</dbReference>
<evidence type="ECO:0000256" key="3">
    <source>
        <dbReference type="ARBA" id="ARBA00022553"/>
    </source>
</evidence>
<dbReference type="GO" id="GO:0001671">
    <property type="term" value="F:ATPase activator activity"/>
    <property type="evidence" value="ECO:0007669"/>
    <property type="project" value="InterPro"/>
</dbReference>
<dbReference type="GeneID" id="109484549"/>
<keyword evidence="7" id="KW-0325">Glycoprotein</keyword>
<evidence type="ECO:0000313" key="11">
    <source>
        <dbReference type="Proteomes" id="UP000515135"/>
    </source>
</evidence>
<keyword evidence="11" id="KW-1185">Reference proteome</keyword>
<comment type="subcellular location">
    <subcellularLocation>
        <location evidence="9">Endomembrane system</location>
        <topology evidence="9">Single-pass membrane protein</topology>
    </subcellularLocation>
    <subcellularLocation>
        <location evidence="1">Nucleus envelope</location>
    </subcellularLocation>
</comment>
<evidence type="ECO:0000256" key="5">
    <source>
        <dbReference type="ARBA" id="ARBA00022989"/>
    </source>
</evidence>
<evidence type="ECO:0000256" key="2">
    <source>
        <dbReference type="ARBA" id="ARBA00007860"/>
    </source>
</evidence>
<evidence type="ECO:0000256" key="6">
    <source>
        <dbReference type="ARBA" id="ARBA00023136"/>
    </source>
</evidence>
<dbReference type="PANTHER" id="PTHR18843">
    <property type="entry name" value="TORSIN-1A-INTERACTING PROTEIN"/>
    <property type="match status" value="1"/>
</dbReference>
<dbReference type="InterPro" id="IPR046753">
    <property type="entry name" value="TOIP1/2_C"/>
</dbReference>
<feature type="domain" description="Torsin-1A-interacting protein 1/2 AAA+ activator" evidence="10">
    <location>
        <begin position="194"/>
        <end position="391"/>
    </location>
</feature>
<dbReference type="Gene3D" id="3.40.50.12190">
    <property type="match status" value="1"/>
</dbReference>
<evidence type="ECO:0000256" key="8">
    <source>
        <dbReference type="ARBA" id="ARBA00023242"/>
    </source>
</evidence>
<keyword evidence="4" id="KW-0812">Transmembrane</keyword>
<dbReference type="KEGG" id="bbel:109484549"/>
<dbReference type="PANTHER" id="PTHR18843:SF7">
    <property type="entry name" value="LAMINA-ASSOCIATED POLYPEPTIDE 1B ISOFORM 1-RELATED"/>
    <property type="match status" value="1"/>
</dbReference>
<gene>
    <name evidence="12" type="primary">LOC109484549</name>
</gene>
<dbReference type="RefSeq" id="XP_019643428.1">
    <property type="nucleotide sequence ID" value="XM_019787869.1"/>
</dbReference>
<evidence type="ECO:0000256" key="7">
    <source>
        <dbReference type="ARBA" id="ARBA00023180"/>
    </source>
</evidence>
<dbReference type="GO" id="GO:0016020">
    <property type="term" value="C:membrane"/>
    <property type="evidence" value="ECO:0007669"/>
    <property type="project" value="TreeGrafter"/>
</dbReference>
<evidence type="ECO:0000256" key="4">
    <source>
        <dbReference type="ARBA" id="ARBA00022692"/>
    </source>
</evidence>
<evidence type="ECO:0000256" key="1">
    <source>
        <dbReference type="ARBA" id="ARBA00004259"/>
    </source>
</evidence>
<dbReference type="OrthoDB" id="6258998at2759"/>
<dbReference type="InterPro" id="IPR008662">
    <property type="entry name" value="TOIP1/2"/>
</dbReference>
<protein>
    <submittedName>
        <fullName evidence="12">Torsin-1A-interacting protein 1-like</fullName>
    </submittedName>
</protein>
<name>A0A6P5A279_BRABE</name>
<dbReference type="AlphaFoldDB" id="A0A6P5A279"/>
<keyword evidence="3" id="KW-0597">Phosphoprotein</keyword>
<dbReference type="Pfam" id="PF05609">
    <property type="entry name" value="LAP1_C"/>
    <property type="match status" value="1"/>
</dbReference>
<accession>A0A6P5A279</accession>
<comment type="similarity">
    <text evidence="2">Belongs to the TOR1AIP family.</text>
</comment>
<keyword evidence="6" id="KW-0472">Membrane</keyword>